<dbReference type="EMBL" id="BAABEO010000021">
    <property type="protein sequence ID" value="GAA3692599.1"/>
    <property type="molecule type" value="Genomic_DNA"/>
</dbReference>
<accession>A0ABP7CKY3</accession>
<reference evidence="2" key="1">
    <citation type="journal article" date="2019" name="Int. J. Syst. Evol. Microbiol.">
        <title>The Global Catalogue of Microorganisms (GCM) 10K type strain sequencing project: providing services to taxonomists for standard genome sequencing and annotation.</title>
        <authorList>
            <consortium name="The Broad Institute Genomics Platform"/>
            <consortium name="The Broad Institute Genome Sequencing Center for Infectious Disease"/>
            <person name="Wu L."/>
            <person name="Ma J."/>
        </authorList>
    </citation>
    <scope>NUCLEOTIDE SEQUENCE [LARGE SCALE GENOMIC DNA]</scope>
    <source>
        <strain evidence="2">JCM 30742</strain>
    </source>
</reference>
<sequence>MTTTATFTELLRSPKEVLSHIDEGDIVVTRRGQEDLVVSKASSHRNDRHGLRLASALIAASLGDGDFIERLHGPFPWLTFLTRTEQEQFAKEVVDVARGCAAVGHFGRLGVVMSAWEATAAAVAEGIPADGSDLIYLDAPVAAERP</sequence>
<evidence type="ECO:0000313" key="1">
    <source>
        <dbReference type="EMBL" id="GAA3692599.1"/>
    </source>
</evidence>
<evidence type="ECO:0000313" key="2">
    <source>
        <dbReference type="Proteomes" id="UP001500752"/>
    </source>
</evidence>
<dbReference type="RefSeq" id="WP_345152398.1">
    <property type="nucleotide sequence ID" value="NZ_BAABEO010000021.1"/>
</dbReference>
<name>A0ABP7CKY3_9MICC</name>
<gene>
    <name evidence="1" type="ORF">GCM10023081_32560</name>
</gene>
<organism evidence="1 2">
    <name type="scientific">Arthrobacter ginkgonis</name>
    <dbReference type="NCBI Taxonomy" id="1630594"/>
    <lineage>
        <taxon>Bacteria</taxon>
        <taxon>Bacillati</taxon>
        <taxon>Actinomycetota</taxon>
        <taxon>Actinomycetes</taxon>
        <taxon>Micrococcales</taxon>
        <taxon>Micrococcaceae</taxon>
        <taxon>Arthrobacter</taxon>
    </lineage>
</organism>
<comment type="caution">
    <text evidence="1">The sequence shown here is derived from an EMBL/GenBank/DDBJ whole genome shotgun (WGS) entry which is preliminary data.</text>
</comment>
<protein>
    <submittedName>
        <fullName evidence="1">Uncharacterized protein</fullName>
    </submittedName>
</protein>
<dbReference type="Proteomes" id="UP001500752">
    <property type="component" value="Unassembled WGS sequence"/>
</dbReference>
<keyword evidence="2" id="KW-1185">Reference proteome</keyword>
<proteinExistence type="predicted"/>